<feature type="region of interest" description="Disordered" evidence="1">
    <location>
        <begin position="59"/>
        <end position="79"/>
    </location>
</feature>
<name>A0ABV0R1Z1_9TELE</name>
<evidence type="ECO:0000256" key="1">
    <source>
        <dbReference type="SAM" id="MobiDB-lite"/>
    </source>
</evidence>
<evidence type="ECO:0000313" key="2">
    <source>
        <dbReference type="EMBL" id="MEQ2202126.1"/>
    </source>
</evidence>
<gene>
    <name evidence="2" type="ORF">XENOCAPTIV_024864</name>
</gene>
<comment type="caution">
    <text evidence="2">The sequence shown here is derived from an EMBL/GenBank/DDBJ whole genome shotgun (WGS) entry which is preliminary data.</text>
</comment>
<organism evidence="2 3">
    <name type="scientific">Xenoophorus captivus</name>
    <dbReference type="NCBI Taxonomy" id="1517983"/>
    <lineage>
        <taxon>Eukaryota</taxon>
        <taxon>Metazoa</taxon>
        <taxon>Chordata</taxon>
        <taxon>Craniata</taxon>
        <taxon>Vertebrata</taxon>
        <taxon>Euteleostomi</taxon>
        <taxon>Actinopterygii</taxon>
        <taxon>Neopterygii</taxon>
        <taxon>Teleostei</taxon>
        <taxon>Neoteleostei</taxon>
        <taxon>Acanthomorphata</taxon>
        <taxon>Ovalentaria</taxon>
        <taxon>Atherinomorphae</taxon>
        <taxon>Cyprinodontiformes</taxon>
        <taxon>Goodeidae</taxon>
        <taxon>Xenoophorus</taxon>
    </lineage>
</organism>
<proteinExistence type="predicted"/>
<sequence length="79" mass="8677">MKTWRSEGECLVSHEDMGLGTSLFSSRQVLVRGQMECASPQSLTESRVGQNAAVTCPTIPPNIDDTEPISRVHNCQEDN</sequence>
<feature type="compositionally biased region" description="Basic and acidic residues" evidence="1">
    <location>
        <begin position="68"/>
        <end position="79"/>
    </location>
</feature>
<accession>A0ABV0R1Z1</accession>
<dbReference type="EMBL" id="JAHRIN010031107">
    <property type="protein sequence ID" value="MEQ2202126.1"/>
    <property type="molecule type" value="Genomic_DNA"/>
</dbReference>
<dbReference type="Proteomes" id="UP001434883">
    <property type="component" value="Unassembled WGS sequence"/>
</dbReference>
<reference evidence="2 3" key="1">
    <citation type="submission" date="2021-06" db="EMBL/GenBank/DDBJ databases">
        <authorList>
            <person name="Palmer J.M."/>
        </authorList>
    </citation>
    <scope>NUCLEOTIDE SEQUENCE [LARGE SCALE GENOMIC DNA]</scope>
    <source>
        <strain evidence="2 3">XC_2019</strain>
        <tissue evidence="2">Muscle</tissue>
    </source>
</reference>
<keyword evidence="3" id="KW-1185">Reference proteome</keyword>
<protein>
    <submittedName>
        <fullName evidence="2">Uncharacterized protein</fullName>
    </submittedName>
</protein>
<evidence type="ECO:0000313" key="3">
    <source>
        <dbReference type="Proteomes" id="UP001434883"/>
    </source>
</evidence>